<dbReference type="Proteomes" id="UP001631957">
    <property type="component" value="Unassembled WGS sequence"/>
</dbReference>
<dbReference type="PROSITE" id="PS51257">
    <property type="entry name" value="PROKAR_LIPOPROTEIN"/>
    <property type="match status" value="1"/>
</dbReference>
<feature type="chain" id="PRO_5046363655" evidence="2">
    <location>
        <begin position="24"/>
        <end position="241"/>
    </location>
</feature>
<feature type="compositionally biased region" description="Polar residues" evidence="1">
    <location>
        <begin position="23"/>
        <end position="33"/>
    </location>
</feature>
<proteinExistence type="predicted"/>
<accession>A0ABW9HVR1</accession>
<evidence type="ECO:0000256" key="2">
    <source>
        <dbReference type="SAM" id="SignalP"/>
    </source>
</evidence>
<dbReference type="Pfam" id="PF14016">
    <property type="entry name" value="DUF4232"/>
    <property type="match status" value="1"/>
</dbReference>
<feature type="domain" description="DUF4232" evidence="3">
    <location>
        <begin position="106"/>
        <end position="233"/>
    </location>
</feature>
<dbReference type="RefSeq" id="WP_409123254.1">
    <property type="nucleotide sequence ID" value="NZ_JBJVNI010000012.1"/>
</dbReference>
<dbReference type="InterPro" id="IPR025326">
    <property type="entry name" value="DUF4232"/>
</dbReference>
<organism evidence="4 5">
    <name type="scientific">Streptomyces niveiscabiei</name>
    <dbReference type="NCBI Taxonomy" id="164115"/>
    <lineage>
        <taxon>Bacteria</taxon>
        <taxon>Bacillati</taxon>
        <taxon>Actinomycetota</taxon>
        <taxon>Actinomycetes</taxon>
        <taxon>Kitasatosporales</taxon>
        <taxon>Streptomycetaceae</taxon>
        <taxon>Streptomyces</taxon>
    </lineage>
</organism>
<evidence type="ECO:0000256" key="1">
    <source>
        <dbReference type="SAM" id="MobiDB-lite"/>
    </source>
</evidence>
<feature type="signal peptide" evidence="2">
    <location>
        <begin position="1"/>
        <end position="23"/>
    </location>
</feature>
<feature type="region of interest" description="Disordered" evidence="1">
    <location>
        <begin position="23"/>
        <end position="104"/>
    </location>
</feature>
<evidence type="ECO:0000259" key="3">
    <source>
        <dbReference type="Pfam" id="PF14016"/>
    </source>
</evidence>
<reference evidence="4 5" key="1">
    <citation type="submission" date="2024-12" db="EMBL/GenBank/DDBJ databases">
        <title>Forecasting of Potato common scab and diversities of Pathogenic streptomyces spp. in china.</title>
        <authorList>
            <person name="Handique U."/>
            <person name="Wu J."/>
        </authorList>
    </citation>
    <scope>NUCLEOTIDE SEQUENCE [LARGE SCALE GENOMIC DNA]</scope>
    <source>
        <strain evidence="4 5">ZRIMU1530</strain>
    </source>
</reference>
<gene>
    <name evidence="4" type="ORF">ACKI18_23750</name>
</gene>
<dbReference type="EMBL" id="JBJVNI010000012">
    <property type="protein sequence ID" value="MFM9611716.1"/>
    <property type="molecule type" value="Genomic_DNA"/>
</dbReference>
<feature type="compositionally biased region" description="Gly residues" evidence="1">
    <location>
        <begin position="45"/>
        <end position="69"/>
    </location>
</feature>
<keyword evidence="5" id="KW-1185">Reference proteome</keyword>
<feature type="compositionally biased region" description="Gly residues" evidence="1">
    <location>
        <begin position="78"/>
        <end position="96"/>
    </location>
</feature>
<evidence type="ECO:0000313" key="5">
    <source>
        <dbReference type="Proteomes" id="UP001631957"/>
    </source>
</evidence>
<evidence type="ECO:0000313" key="4">
    <source>
        <dbReference type="EMBL" id="MFM9611716.1"/>
    </source>
</evidence>
<comment type="caution">
    <text evidence="4">The sequence shown here is derived from an EMBL/GenBank/DDBJ whole genome shotgun (WGS) entry which is preliminary data.</text>
</comment>
<sequence>MRVQKLTIAAIAVAAGLSLTACGSSDSTAKNDPSASASNSAAATGGSGTAGSTTGGSGTAGAATGGSGSGSNASATTGGSGSSGSTTGGSTTGGSGSNSASKSGRCGTDSLAITASDNTIGGDSTRTVVVTLKNKSGKSCTISGFAGVDLKTNSGTISAKRSGQQTGAVTLKSGAEVFFPVFYPANDSGGSGVRITGLLVTPPNDTRTVSLAWPGAASLPVTEGGGASVKVGPIGSAGQGS</sequence>
<feature type="compositionally biased region" description="Low complexity" evidence="1">
    <location>
        <begin position="34"/>
        <end position="44"/>
    </location>
</feature>
<protein>
    <submittedName>
        <fullName evidence="4">DUF4232 domain-containing protein</fullName>
    </submittedName>
</protein>
<keyword evidence="2" id="KW-0732">Signal</keyword>
<name>A0ABW9HVR1_9ACTN</name>